<name>A0AAN9JBJ3_CLITE</name>
<keyword evidence="3" id="KW-1185">Reference proteome</keyword>
<protein>
    <submittedName>
        <fullName evidence="2">Uncharacterized protein</fullName>
    </submittedName>
</protein>
<feature type="compositionally biased region" description="Polar residues" evidence="1">
    <location>
        <begin position="57"/>
        <end position="70"/>
    </location>
</feature>
<sequence length="70" mass="7931">MAVVGAKNLIHPKRTTLKAEVRTINFLEQEPKNIPLLEGPTPEQPILEKKKRKVQDRNPNVNLNLNGIQP</sequence>
<comment type="caution">
    <text evidence="2">The sequence shown here is derived from an EMBL/GenBank/DDBJ whole genome shotgun (WGS) entry which is preliminary data.</text>
</comment>
<evidence type="ECO:0000313" key="2">
    <source>
        <dbReference type="EMBL" id="KAK7294279.1"/>
    </source>
</evidence>
<evidence type="ECO:0000313" key="3">
    <source>
        <dbReference type="Proteomes" id="UP001359559"/>
    </source>
</evidence>
<dbReference type="AlphaFoldDB" id="A0AAN9JBJ3"/>
<evidence type="ECO:0000256" key="1">
    <source>
        <dbReference type="SAM" id="MobiDB-lite"/>
    </source>
</evidence>
<dbReference type="EMBL" id="JAYKXN010000004">
    <property type="protein sequence ID" value="KAK7294279.1"/>
    <property type="molecule type" value="Genomic_DNA"/>
</dbReference>
<proteinExistence type="predicted"/>
<feature type="region of interest" description="Disordered" evidence="1">
    <location>
        <begin position="35"/>
        <end position="70"/>
    </location>
</feature>
<accession>A0AAN9JBJ3</accession>
<reference evidence="2 3" key="1">
    <citation type="submission" date="2024-01" db="EMBL/GenBank/DDBJ databases">
        <title>The genomes of 5 underutilized Papilionoideae crops provide insights into root nodulation and disease resistance.</title>
        <authorList>
            <person name="Yuan L."/>
        </authorList>
    </citation>
    <scope>NUCLEOTIDE SEQUENCE [LARGE SCALE GENOMIC DNA]</scope>
    <source>
        <strain evidence="2">LY-2023</strain>
        <tissue evidence="2">Leaf</tissue>
    </source>
</reference>
<gene>
    <name evidence="2" type="ORF">RJT34_17166</name>
</gene>
<organism evidence="2 3">
    <name type="scientific">Clitoria ternatea</name>
    <name type="common">Butterfly pea</name>
    <dbReference type="NCBI Taxonomy" id="43366"/>
    <lineage>
        <taxon>Eukaryota</taxon>
        <taxon>Viridiplantae</taxon>
        <taxon>Streptophyta</taxon>
        <taxon>Embryophyta</taxon>
        <taxon>Tracheophyta</taxon>
        <taxon>Spermatophyta</taxon>
        <taxon>Magnoliopsida</taxon>
        <taxon>eudicotyledons</taxon>
        <taxon>Gunneridae</taxon>
        <taxon>Pentapetalae</taxon>
        <taxon>rosids</taxon>
        <taxon>fabids</taxon>
        <taxon>Fabales</taxon>
        <taxon>Fabaceae</taxon>
        <taxon>Papilionoideae</taxon>
        <taxon>50 kb inversion clade</taxon>
        <taxon>NPAAA clade</taxon>
        <taxon>indigoferoid/millettioid clade</taxon>
        <taxon>Phaseoleae</taxon>
        <taxon>Clitoria</taxon>
    </lineage>
</organism>
<dbReference type="Proteomes" id="UP001359559">
    <property type="component" value="Unassembled WGS sequence"/>
</dbReference>